<dbReference type="PROSITE" id="PS51186">
    <property type="entry name" value="GNAT"/>
    <property type="match status" value="1"/>
</dbReference>
<evidence type="ECO:0000256" key="1">
    <source>
        <dbReference type="HAMAP-Rule" id="MF_02210"/>
    </source>
</evidence>
<comment type="catalytic activity">
    <reaction evidence="1">
        <text>N-terminal L-alanyl-[ribosomal protein bS18] + acetyl-CoA = N-terminal N(alpha)-acetyl-L-alanyl-[ribosomal protein bS18] + CoA + H(+)</text>
        <dbReference type="Rhea" id="RHEA:43756"/>
        <dbReference type="Rhea" id="RHEA-COMP:10676"/>
        <dbReference type="Rhea" id="RHEA-COMP:10677"/>
        <dbReference type="ChEBI" id="CHEBI:15378"/>
        <dbReference type="ChEBI" id="CHEBI:57287"/>
        <dbReference type="ChEBI" id="CHEBI:57288"/>
        <dbReference type="ChEBI" id="CHEBI:64718"/>
        <dbReference type="ChEBI" id="CHEBI:83683"/>
        <dbReference type="EC" id="2.3.1.266"/>
    </reaction>
</comment>
<evidence type="ECO:0000313" key="4">
    <source>
        <dbReference type="Proteomes" id="UP000739565"/>
    </source>
</evidence>
<evidence type="ECO:0000259" key="2">
    <source>
        <dbReference type="PROSITE" id="PS51186"/>
    </source>
</evidence>
<dbReference type="EMBL" id="JAHXRI010000010">
    <property type="protein sequence ID" value="MBZ1351463.1"/>
    <property type="molecule type" value="Genomic_DNA"/>
</dbReference>
<dbReference type="InterPro" id="IPR006464">
    <property type="entry name" value="AcTrfase_RimI/Ard1"/>
</dbReference>
<accession>A0A953NBI0</accession>
<feature type="domain" description="N-acetyltransferase" evidence="2">
    <location>
        <begin position="264"/>
        <end position="410"/>
    </location>
</feature>
<dbReference type="PANTHER" id="PTHR11735:SF11">
    <property type="entry name" value="TRNA THREONYLCARBAMOYLADENOSINE BIOSYNTHESIS PROTEIN TSAB"/>
    <property type="match status" value="1"/>
</dbReference>
<evidence type="ECO:0000313" key="3">
    <source>
        <dbReference type="EMBL" id="MBZ1351463.1"/>
    </source>
</evidence>
<dbReference type="NCBIfam" id="TIGR01575">
    <property type="entry name" value="rimI"/>
    <property type="match status" value="1"/>
</dbReference>
<dbReference type="SUPFAM" id="SSF53067">
    <property type="entry name" value="Actin-like ATPase domain"/>
    <property type="match status" value="2"/>
</dbReference>
<name>A0A953NBI0_9BURK</name>
<dbReference type="GO" id="GO:0005829">
    <property type="term" value="C:cytosol"/>
    <property type="evidence" value="ECO:0007669"/>
    <property type="project" value="TreeGrafter"/>
</dbReference>
<feature type="active site" description="Proton donor" evidence="1">
    <location>
        <position position="377"/>
    </location>
</feature>
<comment type="caution">
    <text evidence="1">Lacks conserved residue(s) required for the propagation of feature annotation.</text>
</comment>
<dbReference type="EC" id="2.3.1.266" evidence="1"/>
<dbReference type="CDD" id="cd24032">
    <property type="entry name" value="ASKHA_NBD_TsaB"/>
    <property type="match status" value="1"/>
</dbReference>
<dbReference type="PANTHER" id="PTHR11735">
    <property type="entry name" value="TRNA N6-ADENOSINE THREONYLCARBAMOYLTRANSFERASE"/>
    <property type="match status" value="1"/>
</dbReference>
<dbReference type="NCBIfam" id="TIGR03725">
    <property type="entry name" value="T6A_YeaZ"/>
    <property type="match status" value="1"/>
</dbReference>
<comment type="similarity">
    <text evidence="1">Belongs to the acetyltransferase family. RimI subfamily.</text>
</comment>
<dbReference type="InterPro" id="IPR000905">
    <property type="entry name" value="Gcp-like_dom"/>
</dbReference>
<dbReference type="InterPro" id="IPR016181">
    <property type="entry name" value="Acyl_CoA_acyltransferase"/>
</dbReference>
<dbReference type="Gene3D" id="3.40.630.30">
    <property type="match status" value="1"/>
</dbReference>
<feature type="binding site" evidence="1">
    <location>
        <begin position="331"/>
        <end position="333"/>
    </location>
    <ligand>
        <name>acetyl-CoA</name>
        <dbReference type="ChEBI" id="CHEBI:57288"/>
    </ligand>
</feature>
<feature type="binding site" evidence="1">
    <location>
        <position position="370"/>
    </location>
    <ligand>
        <name>acetyl-CoA</name>
        <dbReference type="ChEBI" id="CHEBI:57288"/>
    </ligand>
</feature>
<dbReference type="AlphaFoldDB" id="A0A953NBI0"/>
<dbReference type="InterPro" id="IPR000182">
    <property type="entry name" value="GNAT_dom"/>
</dbReference>
<keyword evidence="1 3" id="KW-0808">Transferase</keyword>
<dbReference type="InterPro" id="IPR043690">
    <property type="entry name" value="RimI"/>
</dbReference>
<keyword evidence="1" id="KW-0963">Cytoplasm</keyword>
<dbReference type="GO" id="GO:0002949">
    <property type="term" value="P:tRNA threonylcarbamoyladenosine modification"/>
    <property type="evidence" value="ECO:0007669"/>
    <property type="project" value="InterPro"/>
</dbReference>
<dbReference type="Pfam" id="PF00583">
    <property type="entry name" value="Acetyltransf_1"/>
    <property type="match status" value="1"/>
</dbReference>
<sequence>MTHILAIETSTTLCTVALVSERAGQITTTQRSLEGTSGHAANVLPLIEALLQDCAVSRQALSAIAFGQGPGAFTGIRVACGVAQGLGLALGLPVVPIGALTAVAASASARHPGQLILAALDARMDEIYFAAYIDTLANGLNVLQPPVLMAARDAPLFIMQRHALWLQRSTVAGAEPPGMCLVGEGWSVSGTREGLPTQWAEDDLSARPQAQAIATLALRAFKQGEAVPPEQAAPFYLRDKVAFTTIERAEGLGGNPRASAPTAVALLPMVSADLPEVVALEAAVQSFPWTSKNFDDALAAGYSAWVLRKDGELVGFCIAMLAPDLAHILVIAVARFCQGKGFGRQLLDQAARSARQHGAEGLLLEVRPSNIQALDFYARQGFSQIGVRRDYYPAGRGQREDALVLKKAFEQS</sequence>
<reference evidence="3" key="1">
    <citation type="submission" date="2021-07" db="EMBL/GenBank/DDBJ databases">
        <title>New genus and species of the family Alcaligenaceae.</title>
        <authorList>
            <person name="Hahn M.W."/>
        </authorList>
    </citation>
    <scope>NUCLEOTIDE SEQUENCE</scope>
    <source>
        <strain evidence="3">LF4-65</strain>
    </source>
</reference>
<dbReference type="InterPro" id="IPR022496">
    <property type="entry name" value="T6A_TsaB"/>
</dbReference>
<keyword evidence="4" id="KW-1185">Reference proteome</keyword>
<comment type="function">
    <text evidence="1">Acetylates the N-terminal alanine of ribosomal protein bS18.</text>
</comment>
<comment type="caution">
    <text evidence="3">The sequence shown here is derived from an EMBL/GenBank/DDBJ whole genome shotgun (WGS) entry which is preliminary data.</text>
</comment>
<dbReference type="Proteomes" id="UP000739565">
    <property type="component" value="Unassembled WGS sequence"/>
</dbReference>
<protein>
    <recommendedName>
        <fullName evidence="1">[Ribosomal protein bS18]-alanine N-acetyltransferase</fullName>
        <ecNumber evidence="1">2.3.1.266</ecNumber>
    </recommendedName>
</protein>
<dbReference type="RefSeq" id="WP_259661860.1">
    <property type="nucleotide sequence ID" value="NZ_JAHXRI010000010.1"/>
</dbReference>
<dbReference type="CDD" id="cd04301">
    <property type="entry name" value="NAT_SF"/>
    <property type="match status" value="1"/>
</dbReference>
<feature type="active site" description="Proton acceptor" evidence="1">
    <location>
        <position position="365"/>
    </location>
</feature>
<organism evidence="3 4">
    <name type="scientific">Zwartia hollandica</name>
    <dbReference type="NCBI Taxonomy" id="324606"/>
    <lineage>
        <taxon>Bacteria</taxon>
        <taxon>Pseudomonadati</taxon>
        <taxon>Pseudomonadota</taxon>
        <taxon>Betaproteobacteria</taxon>
        <taxon>Burkholderiales</taxon>
        <taxon>Alcaligenaceae</taxon>
        <taxon>Zwartia</taxon>
    </lineage>
</organism>
<dbReference type="GO" id="GO:0008999">
    <property type="term" value="F:protein-N-terminal-alanine acetyltransferase activity"/>
    <property type="evidence" value="ECO:0007669"/>
    <property type="project" value="UniProtKB-UniRule"/>
</dbReference>
<gene>
    <name evidence="3" type="primary">tsaB</name>
    <name evidence="1" type="synonym">rimI</name>
    <name evidence="3" type="ORF">KZZ10_12470</name>
</gene>
<comment type="subcellular location">
    <subcellularLocation>
        <location evidence="1">Cytoplasm</location>
    </subcellularLocation>
</comment>
<dbReference type="Pfam" id="PF00814">
    <property type="entry name" value="TsaD"/>
    <property type="match status" value="1"/>
</dbReference>
<dbReference type="SUPFAM" id="SSF55729">
    <property type="entry name" value="Acyl-CoA N-acyltransferases (Nat)"/>
    <property type="match status" value="1"/>
</dbReference>
<dbReference type="InterPro" id="IPR043129">
    <property type="entry name" value="ATPase_NBD"/>
</dbReference>
<dbReference type="Gene3D" id="3.30.420.40">
    <property type="match status" value="2"/>
</dbReference>
<proteinExistence type="inferred from homology"/>
<keyword evidence="1 3" id="KW-0012">Acyltransferase</keyword>
<dbReference type="HAMAP" id="MF_02210">
    <property type="entry name" value="RimI"/>
    <property type="match status" value="1"/>
</dbReference>